<keyword evidence="4 9" id="KW-0378">Hydrolase</keyword>
<dbReference type="PANTHER" id="PTHR43731:SF14">
    <property type="entry name" value="PRESENILIN-ASSOCIATED RHOMBOID-LIKE PROTEIN, MITOCHONDRIAL"/>
    <property type="match status" value="1"/>
</dbReference>
<evidence type="ECO:0000313" key="9">
    <source>
        <dbReference type="EMBL" id="MDQ2069426.1"/>
    </source>
</evidence>
<dbReference type="EMBL" id="JAVDDT010000003">
    <property type="protein sequence ID" value="MDQ2069426.1"/>
    <property type="molecule type" value="Genomic_DNA"/>
</dbReference>
<feature type="transmembrane region" description="Helical" evidence="7">
    <location>
        <begin position="182"/>
        <end position="200"/>
    </location>
</feature>
<dbReference type="PANTHER" id="PTHR43731">
    <property type="entry name" value="RHOMBOID PROTEASE"/>
    <property type="match status" value="1"/>
</dbReference>
<evidence type="ECO:0000256" key="4">
    <source>
        <dbReference type="ARBA" id="ARBA00022801"/>
    </source>
</evidence>
<feature type="domain" description="Peptidase S54 rhomboid" evidence="8">
    <location>
        <begin position="51"/>
        <end position="196"/>
    </location>
</feature>
<dbReference type="EC" id="3.4.21.-" evidence="9"/>
<dbReference type="Proteomes" id="UP001239019">
    <property type="component" value="Unassembled WGS sequence"/>
</dbReference>
<keyword evidence="3 7" id="KW-0812">Transmembrane</keyword>
<keyword evidence="6 7" id="KW-0472">Membrane</keyword>
<sequence>MASIQRPWSNFPPVVTGVMASCVIVFMMQLSNFNWMVEHFALWGANTPYFQPWQLLSSAFLHGGYLHLFVNMLALWMFGVQIENVWGWRRFFVFYFFCVIGASVVQLLVASAAAADGNIYPTVGASGGVFGILLAFGLMFPNQRIVLLIPPIPMKAKWFVVLFGAFSLFAGLTGAMGSIAHFAHLGGMVFGLILMVWWGWRPGRHWR</sequence>
<reference evidence="9 10" key="1">
    <citation type="submission" date="2023-08" db="EMBL/GenBank/DDBJ databases">
        <title>Whole-genome sequencing of halo(alkali)philic microorganisms from hypersaline lakes.</title>
        <authorList>
            <person name="Sorokin D.Y."/>
            <person name="Abbas B."/>
            <person name="Merkel A.Y."/>
        </authorList>
    </citation>
    <scope>NUCLEOTIDE SEQUENCE [LARGE SCALE GENOMIC DNA]</scope>
    <source>
        <strain evidence="9 10">AB-CW4</strain>
    </source>
</reference>
<dbReference type="PROSITE" id="PS51257">
    <property type="entry name" value="PROKAR_LIPOPROTEIN"/>
    <property type="match status" value="1"/>
</dbReference>
<feature type="transmembrane region" description="Helical" evidence="7">
    <location>
        <begin position="158"/>
        <end position="176"/>
    </location>
</feature>
<evidence type="ECO:0000256" key="1">
    <source>
        <dbReference type="ARBA" id="ARBA00004141"/>
    </source>
</evidence>
<evidence type="ECO:0000256" key="2">
    <source>
        <dbReference type="ARBA" id="ARBA00009045"/>
    </source>
</evidence>
<feature type="transmembrane region" description="Helical" evidence="7">
    <location>
        <begin position="12"/>
        <end position="35"/>
    </location>
</feature>
<keyword evidence="9" id="KW-0645">Protease</keyword>
<accession>A0ABU0W600</accession>
<dbReference type="InterPro" id="IPR022764">
    <property type="entry name" value="Peptidase_S54_rhomboid_dom"/>
</dbReference>
<evidence type="ECO:0000313" key="10">
    <source>
        <dbReference type="Proteomes" id="UP001239019"/>
    </source>
</evidence>
<gene>
    <name evidence="9" type="ORF">RBH19_06050</name>
</gene>
<name>A0ABU0W600_9GAMM</name>
<protein>
    <submittedName>
        <fullName evidence="9">Rhomboid family intramembrane serine protease</fullName>
        <ecNumber evidence="9">3.4.21.-</ecNumber>
    </submittedName>
</protein>
<feature type="transmembrane region" description="Helical" evidence="7">
    <location>
        <begin position="119"/>
        <end position="138"/>
    </location>
</feature>
<comment type="caution">
    <text evidence="9">The sequence shown here is derived from an EMBL/GenBank/DDBJ whole genome shotgun (WGS) entry which is preliminary data.</text>
</comment>
<dbReference type="Pfam" id="PF01694">
    <property type="entry name" value="Rhomboid"/>
    <property type="match status" value="1"/>
</dbReference>
<keyword evidence="10" id="KW-1185">Reference proteome</keyword>
<evidence type="ECO:0000256" key="3">
    <source>
        <dbReference type="ARBA" id="ARBA00022692"/>
    </source>
</evidence>
<feature type="transmembrane region" description="Helical" evidence="7">
    <location>
        <begin position="55"/>
        <end position="79"/>
    </location>
</feature>
<evidence type="ECO:0000256" key="6">
    <source>
        <dbReference type="ARBA" id="ARBA00023136"/>
    </source>
</evidence>
<dbReference type="SUPFAM" id="SSF144091">
    <property type="entry name" value="Rhomboid-like"/>
    <property type="match status" value="1"/>
</dbReference>
<evidence type="ECO:0000259" key="8">
    <source>
        <dbReference type="Pfam" id="PF01694"/>
    </source>
</evidence>
<dbReference type="GO" id="GO:0008233">
    <property type="term" value="F:peptidase activity"/>
    <property type="evidence" value="ECO:0007669"/>
    <property type="project" value="UniProtKB-KW"/>
</dbReference>
<dbReference type="Gene3D" id="1.20.1540.10">
    <property type="entry name" value="Rhomboid-like"/>
    <property type="match status" value="1"/>
</dbReference>
<proteinExistence type="inferred from homology"/>
<dbReference type="RefSeq" id="WP_306727927.1">
    <property type="nucleotide sequence ID" value="NZ_JAVDDT010000003.1"/>
</dbReference>
<dbReference type="InterPro" id="IPR050925">
    <property type="entry name" value="Rhomboid_protease_S54"/>
</dbReference>
<feature type="transmembrane region" description="Helical" evidence="7">
    <location>
        <begin position="91"/>
        <end position="113"/>
    </location>
</feature>
<dbReference type="GO" id="GO:0006508">
    <property type="term" value="P:proteolysis"/>
    <property type="evidence" value="ECO:0007669"/>
    <property type="project" value="UniProtKB-KW"/>
</dbReference>
<comment type="subcellular location">
    <subcellularLocation>
        <location evidence="1">Membrane</location>
        <topology evidence="1">Multi-pass membrane protein</topology>
    </subcellularLocation>
</comment>
<evidence type="ECO:0000256" key="7">
    <source>
        <dbReference type="SAM" id="Phobius"/>
    </source>
</evidence>
<keyword evidence="5 7" id="KW-1133">Transmembrane helix</keyword>
<evidence type="ECO:0000256" key="5">
    <source>
        <dbReference type="ARBA" id="ARBA00022989"/>
    </source>
</evidence>
<dbReference type="InterPro" id="IPR035952">
    <property type="entry name" value="Rhomboid-like_sf"/>
</dbReference>
<comment type="similarity">
    <text evidence="2">Belongs to the peptidase S54 family.</text>
</comment>
<organism evidence="9 10">
    <name type="scientific">Natronospira bacteriovora</name>
    <dbReference type="NCBI Taxonomy" id="3069753"/>
    <lineage>
        <taxon>Bacteria</taxon>
        <taxon>Pseudomonadati</taxon>
        <taxon>Pseudomonadota</taxon>
        <taxon>Gammaproteobacteria</taxon>
        <taxon>Natronospirales</taxon>
        <taxon>Natronospiraceae</taxon>
        <taxon>Natronospira</taxon>
    </lineage>
</organism>